<name>A0A834ZLX1_TETSI</name>
<accession>A0A834ZLX1</accession>
<sequence>MKKKQSSRLSSTVESFSGPKISPPVLPSVASRHSRRQHPPAPPVLPDDCHSDCDSSSSVIDDGDIASSFRKPLLFDLNLPPSDGVDFVGDDFQSTALCL</sequence>
<dbReference type="Proteomes" id="UP000655225">
    <property type="component" value="Unassembled WGS sequence"/>
</dbReference>
<reference evidence="2 3" key="1">
    <citation type="submission" date="2020-04" db="EMBL/GenBank/DDBJ databases">
        <title>Plant Genome Project.</title>
        <authorList>
            <person name="Zhang R.-G."/>
        </authorList>
    </citation>
    <scope>NUCLEOTIDE SEQUENCE [LARGE SCALE GENOMIC DNA]</scope>
    <source>
        <strain evidence="2">YNK0</strain>
        <tissue evidence="2">Leaf</tissue>
    </source>
</reference>
<evidence type="ECO:0000313" key="2">
    <source>
        <dbReference type="EMBL" id="KAF8409631.1"/>
    </source>
</evidence>
<dbReference type="OMA" id="PEDCHRD"/>
<dbReference type="EMBL" id="JABCRI010000003">
    <property type="protein sequence ID" value="KAF8409631.1"/>
    <property type="molecule type" value="Genomic_DNA"/>
</dbReference>
<comment type="caution">
    <text evidence="2">The sequence shown here is derived from an EMBL/GenBank/DDBJ whole genome shotgun (WGS) entry which is preliminary data.</text>
</comment>
<dbReference type="AlphaFoldDB" id="A0A834ZLX1"/>
<evidence type="ECO:0000256" key="1">
    <source>
        <dbReference type="SAM" id="MobiDB-lite"/>
    </source>
</evidence>
<gene>
    <name evidence="2" type="ORF">HHK36_005709</name>
</gene>
<protein>
    <submittedName>
        <fullName evidence="2">Uncharacterized protein</fullName>
    </submittedName>
</protein>
<keyword evidence="3" id="KW-1185">Reference proteome</keyword>
<organism evidence="2 3">
    <name type="scientific">Tetracentron sinense</name>
    <name type="common">Spur-leaf</name>
    <dbReference type="NCBI Taxonomy" id="13715"/>
    <lineage>
        <taxon>Eukaryota</taxon>
        <taxon>Viridiplantae</taxon>
        <taxon>Streptophyta</taxon>
        <taxon>Embryophyta</taxon>
        <taxon>Tracheophyta</taxon>
        <taxon>Spermatophyta</taxon>
        <taxon>Magnoliopsida</taxon>
        <taxon>Trochodendrales</taxon>
        <taxon>Trochodendraceae</taxon>
        <taxon>Tetracentron</taxon>
    </lineage>
</organism>
<proteinExistence type="predicted"/>
<evidence type="ECO:0000313" key="3">
    <source>
        <dbReference type="Proteomes" id="UP000655225"/>
    </source>
</evidence>
<feature type="region of interest" description="Disordered" evidence="1">
    <location>
        <begin position="1"/>
        <end position="58"/>
    </location>
</feature>